<dbReference type="OrthoDB" id="799390at2"/>
<proteinExistence type="predicted"/>
<keyword evidence="4" id="KW-1185">Reference proteome</keyword>
<accession>A0A2W7R3H5</accession>
<organism evidence="1 3">
    <name type="scientific">Algoriphagus ratkowskyi</name>
    <dbReference type="NCBI Taxonomy" id="57028"/>
    <lineage>
        <taxon>Bacteria</taxon>
        <taxon>Pseudomonadati</taxon>
        <taxon>Bacteroidota</taxon>
        <taxon>Cytophagia</taxon>
        <taxon>Cytophagales</taxon>
        <taxon>Cyclobacteriaceae</taxon>
        <taxon>Algoriphagus</taxon>
    </lineage>
</organism>
<evidence type="ECO:0008006" key="5">
    <source>
        <dbReference type="Google" id="ProtNLM"/>
    </source>
</evidence>
<dbReference type="RefSeq" id="WP_086502004.1">
    <property type="nucleotide sequence ID" value="NZ_MSSV01000012.1"/>
</dbReference>
<evidence type="ECO:0000313" key="1">
    <source>
        <dbReference type="EMBL" id="PZX54721.1"/>
    </source>
</evidence>
<dbReference type="AlphaFoldDB" id="A0A2W7R3H5"/>
<dbReference type="EMBL" id="VORV01000009">
    <property type="protein sequence ID" value="TXD77029.1"/>
    <property type="molecule type" value="Genomic_DNA"/>
</dbReference>
<dbReference type="Proteomes" id="UP000249115">
    <property type="component" value="Unassembled WGS sequence"/>
</dbReference>
<gene>
    <name evidence="2" type="ORF">ESW18_14580</name>
    <name evidence="1" type="ORF">LV84_02875</name>
</gene>
<reference evidence="1 3" key="1">
    <citation type="submission" date="2018-06" db="EMBL/GenBank/DDBJ databases">
        <title>Genomic Encyclopedia of Archaeal and Bacterial Type Strains, Phase II (KMG-II): from individual species to whole genera.</title>
        <authorList>
            <person name="Goeker M."/>
        </authorList>
    </citation>
    <scope>NUCLEOTIDE SEQUENCE [LARGE SCALE GENOMIC DNA]</scope>
    <source>
        <strain evidence="1 3">DSM 22686</strain>
    </source>
</reference>
<evidence type="ECO:0000313" key="2">
    <source>
        <dbReference type="EMBL" id="TXD77029.1"/>
    </source>
</evidence>
<dbReference type="EMBL" id="QKZU01000010">
    <property type="protein sequence ID" value="PZX54721.1"/>
    <property type="molecule type" value="Genomic_DNA"/>
</dbReference>
<comment type="caution">
    <text evidence="1">The sequence shown here is derived from an EMBL/GenBank/DDBJ whole genome shotgun (WGS) entry which is preliminary data.</text>
</comment>
<name>A0A2W7R3H5_9BACT</name>
<dbReference type="Proteomes" id="UP000321927">
    <property type="component" value="Unassembled WGS sequence"/>
</dbReference>
<evidence type="ECO:0000313" key="4">
    <source>
        <dbReference type="Proteomes" id="UP000321927"/>
    </source>
</evidence>
<sequence>MKSIFNLNYLVAITCLVILGSCSEDKDPAKTDAEIIGSGIAWKLSAATSNNVSVISLIDLCLRDNLVTFNYETPLSIGVVDAGATKCDPTEPQTADFTWSYNETTKILTVDTNIIDVPGAQGSLMVESVTNTELVLSQNISFSGLTQKVILTLVH</sequence>
<protein>
    <recommendedName>
        <fullName evidence="5">Lipocalin-like protein</fullName>
    </recommendedName>
</protein>
<reference evidence="2 4" key="2">
    <citation type="submission" date="2019-08" db="EMBL/GenBank/DDBJ databases">
        <title>Genome of Algoriphagus ratkowskyi IC026.</title>
        <authorList>
            <person name="Bowman J.P."/>
        </authorList>
    </citation>
    <scope>NUCLEOTIDE SEQUENCE [LARGE SCALE GENOMIC DNA]</scope>
    <source>
        <strain evidence="2 4">IC026</strain>
    </source>
</reference>
<dbReference type="PROSITE" id="PS51257">
    <property type="entry name" value="PROKAR_LIPOPROTEIN"/>
    <property type="match status" value="1"/>
</dbReference>
<evidence type="ECO:0000313" key="3">
    <source>
        <dbReference type="Proteomes" id="UP000249115"/>
    </source>
</evidence>